<name>A0ABQ6HTI8_9MICO</name>
<keyword evidence="2" id="KW-1185">Reference proteome</keyword>
<proteinExistence type="predicted"/>
<dbReference type="Gene3D" id="2.115.10.20">
    <property type="entry name" value="Glycosyl hydrolase domain, family 43"/>
    <property type="match status" value="2"/>
</dbReference>
<gene>
    <name evidence="1" type="ORF">GCM10025862_33080</name>
</gene>
<sequence>MTSTPDLPNHRPDDLPRRPDVARAEVVVPAPGAGPGNWSGAPCAVHADGWWVIAYRVRRPVLDGRGVGVVVARSRDGVTFETVATAARDEFGAESLERPALVRLEDGWRLYVSCATPNSKHWWVESLTAPTLADLADGQRQIVFPGDDTVGVKDPVIVRDGDRWRAWLCCHPLTDAGHEDRMTTRYLTSDDGLAWTDQGEVLAGRPGRWDARGARVTALVAEEPLTLTYDGRPDAQSNWYETTGLAVEHDGALQPDEGWRAHSPHSDGALRYAALATAPNGTRRWYFEAARPDGAHDLFTAPA</sequence>
<reference evidence="2" key="1">
    <citation type="journal article" date="2019" name="Int. J. Syst. Evol. Microbiol.">
        <title>The Global Catalogue of Microorganisms (GCM) 10K type strain sequencing project: providing services to taxonomists for standard genome sequencing and annotation.</title>
        <authorList>
            <consortium name="The Broad Institute Genomics Platform"/>
            <consortium name="The Broad Institute Genome Sequencing Center for Infectious Disease"/>
            <person name="Wu L."/>
            <person name="Ma J."/>
        </authorList>
    </citation>
    <scope>NUCLEOTIDE SEQUENCE [LARGE SCALE GENOMIC DNA]</scope>
    <source>
        <strain evidence="2">NBRC 105830</strain>
    </source>
</reference>
<dbReference type="Proteomes" id="UP001157109">
    <property type="component" value="Unassembled WGS sequence"/>
</dbReference>
<dbReference type="EMBL" id="BSUJ01000001">
    <property type="protein sequence ID" value="GMA21287.1"/>
    <property type="molecule type" value="Genomic_DNA"/>
</dbReference>
<dbReference type="InterPro" id="IPR023296">
    <property type="entry name" value="Glyco_hydro_beta-prop_sf"/>
</dbReference>
<comment type="caution">
    <text evidence="1">The sequence shown here is derived from an EMBL/GenBank/DDBJ whole genome shotgun (WGS) entry which is preliminary data.</text>
</comment>
<organism evidence="1 2">
    <name type="scientific">Arsenicicoccus piscis</name>
    <dbReference type="NCBI Taxonomy" id="673954"/>
    <lineage>
        <taxon>Bacteria</taxon>
        <taxon>Bacillati</taxon>
        <taxon>Actinomycetota</taxon>
        <taxon>Actinomycetes</taxon>
        <taxon>Micrococcales</taxon>
        <taxon>Intrasporangiaceae</taxon>
        <taxon>Arsenicicoccus</taxon>
    </lineage>
</organism>
<dbReference type="SUPFAM" id="SSF75005">
    <property type="entry name" value="Arabinanase/levansucrase/invertase"/>
    <property type="match status" value="1"/>
</dbReference>
<accession>A0ABQ6HTI8</accession>
<evidence type="ECO:0000313" key="2">
    <source>
        <dbReference type="Proteomes" id="UP001157109"/>
    </source>
</evidence>
<evidence type="ECO:0008006" key="3">
    <source>
        <dbReference type="Google" id="ProtNLM"/>
    </source>
</evidence>
<protein>
    <recommendedName>
        <fullName evidence="3">Glycosyl hydrolase family 32</fullName>
    </recommendedName>
</protein>
<evidence type="ECO:0000313" key="1">
    <source>
        <dbReference type="EMBL" id="GMA21287.1"/>
    </source>
</evidence>